<dbReference type="PROSITE" id="PS51155">
    <property type="entry name" value="CHIT_BIND_RR_2"/>
    <property type="match status" value="1"/>
</dbReference>
<proteinExistence type="predicted"/>
<gene>
    <name evidence="5" type="ORF">X975_09533</name>
</gene>
<accession>A0A087TXH8</accession>
<feature type="non-terminal residue" evidence="5">
    <location>
        <position position="298"/>
    </location>
</feature>
<dbReference type="InterPro" id="IPR050468">
    <property type="entry name" value="Cuticle_Struct_Prot"/>
</dbReference>
<dbReference type="OrthoDB" id="6582524at2759"/>
<dbReference type="EMBL" id="KK117205">
    <property type="protein sequence ID" value="KFM69817.1"/>
    <property type="molecule type" value="Genomic_DNA"/>
</dbReference>
<evidence type="ECO:0000256" key="1">
    <source>
        <dbReference type="PROSITE-ProRule" id="PRU00497"/>
    </source>
</evidence>
<evidence type="ECO:0000256" key="2">
    <source>
        <dbReference type="SAM" id="Coils"/>
    </source>
</evidence>
<dbReference type="InterPro" id="IPR000618">
    <property type="entry name" value="Insect_cuticle"/>
</dbReference>
<name>A0A087TXH8_STEMI</name>
<evidence type="ECO:0000256" key="3">
    <source>
        <dbReference type="SAM" id="MobiDB-lite"/>
    </source>
</evidence>
<feature type="signal peptide" evidence="4">
    <location>
        <begin position="1"/>
        <end position="17"/>
    </location>
</feature>
<sequence length="298" mass="34852">MMAKALLIILFCGIATGSYLYEEIEEKHSQPQPYRYGYQVKDKEGTQSRHEESDGHGTVKGSYGYTDDKGLYREVHYVADKHGFRATVKTNEPGTANQDPAHVKVEADPQYSHQYEHSAHFEPHQQNIELHEEIPQVQKVILPIRIHHTGEYRQPLSSLNYSPFSGFSYNSPLKGYNYRSVIKEDNYPHVSEEQESGYNFHVPHYRNNYGLNAYSDENEDFSRFGLGDLEKHKDILEELKSLNNQQKDSLMKELSISKEKLYENLENIKSRRSHKQYNHLKDLLSREHLDDEHNDFFL</sequence>
<feature type="region of interest" description="Disordered" evidence="3">
    <location>
        <begin position="43"/>
        <end position="63"/>
    </location>
</feature>
<reference evidence="5 6" key="1">
    <citation type="submission" date="2013-11" db="EMBL/GenBank/DDBJ databases">
        <title>Genome sequencing of Stegodyphus mimosarum.</title>
        <authorList>
            <person name="Bechsgaard J."/>
        </authorList>
    </citation>
    <scope>NUCLEOTIDE SEQUENCE [LARGE SCALE GENOMIC DNA]</scope>
</reference>
<organism evidence="5 6">
    <name type="scientific">Stegodyphus mimosarum</name>
    <name type="common">African social velvet spider</name>
    <dbReference type="NCBI Taxonomy" id="407821"/>
    <lineage>
        <taxon>Eukaryota</taxon>
        <taxon>Metazoa</taxon>
        <taxon>Ecdysozoa</taxon>
        <taxon>Arthropoda</taxon>
        <taxon>Chelicerata</taxon>
        <taxon>Arachnida</taxon>
        <taxon>Araneae</taxon>
        <taxon>Araneomorphae</taxon>
        <taxon>Entelegynae</taxon>
        <taxon>Eresoidea</taxon>
        <taxon>Eresidae</taxon>
        <taxon>Stegodyphus</taxon>
    </lineage>
</organism>
<evidence type="ECO:0000313" key="6">
    <source>
        <dbReference type="Proteomes" id="UP000054359"/>
    </source>
</evidence>
<dbReference type="Pfam" id="PF00379">
    <property type="entry name" value="Chitin_bind_4"/>
    <property type="match status" value="1"/>
</dbReference>
<dbReference type="AlphaFoldDB" id="A0A087TXH8"/>
<protein>
    <submittedName>
        <fullName evidence="5">Cuticle protein 16.8</fullName>
    </submittedName>
</protein>
<feature type="compositionally biased region" description="Basic and acidic residues" evidence="3">
    <location>
        <begin position="43"/>
        <end position="57"/>
    </location>
</feature>
<dbReference type="GO" id="GO:0062129">
    <property type="term" value="C:chitin-based extracellular matrix"/>
    <property type="evidence" value="ECO:0007669"/>
    <property type="project" value="TreeGrafter"/>
</dbReference>
<dbReference type="OMA" id="ILPIRIH"/>
<dbReference type="Proteomes" id="UP000054359">
    <property type="component" value="Unassembled WGS sequence"/>
</dbReference>
<feature type="chain" id="PRO_5001829993" evidence="4">
    <location>
        <begin position="18"/>
        <end position="298"/>
    </location>
</feature>
<dbReference type="PANTHER" id="PTHR10380">
    <property type="entry name" value="CUTICLE PROTEIN"/>
    <property type="match status" value="1"/>
</dbReference>
<keyword evidence="1" id="KW-0193">Cuticle</keyword>
<evidence type="ECO:0000313" key="5">
    <source>
        <dbReference type="EMBL" id="KFM69817.1"/>
    </source>
</evidence>
<evidence type="ECO:0000256" key="4">
    <source>
        <dbReference type="SAM" id="SignalP"/>
    </source>
</evidence>
<keyword evidence="4" id="KW-0732">Signal</keyword>
<feature type="coiled-coil region" evidence="2">
    <location>
        <begin position="229"/>
        <end position="271"/>
    </location>
</feature>
<keyword evidence="2" id="KW-0175">Coiled coil</keyword>
<dbReference type="GO" id="GO:0008010">
    <property type="term" value="F:structural constituent of chitin-based larval cuticle"/>
    <property type="evidence" value="ECO:0007669"/>
    <property type="project" value="TreeGrafter"/>
</dbReference>
<keyword evidence="6" id="KW-1185">Reference proteome</keyword>